<dbReference type="InterPro" id="IPR029064">
    <property type="entry name" value="Ribosomal_eL30-like_sf"/>
</dbReference>
<dbReference type="PIRSF" id="PIRSF034303">
    <property type="entry name" value="DUF1694"/>
    <property type="match status" value="1"/>
</dbReference>
<evidence type="ECO:0000313" key="3">
    <source>
        <dbReference type="Proteomes" id="UP001377804"/>
    </source>
</evidence>
<comment type="caution">
    <text evidence="2">The sequence shown here is derived from an EMBL/GenBank/DDBJ whole genome shotgun (WGS) entry which is preliminary data.</text>
</comment>
<dbReference type="InterPro" id="IPR012543">
    <property type="entry name" value="DUF1694"/>
</dbReference>
<sequence>MSDKLNERLEQSGMTSTPQTNPDERRKYLGSLRERVLVRLSVAQLKDQKIVKTLVSHIPSYQNYQVLINNKINTANASLIIKCCSQNNIKFSLISDQSAQIEDDKTGVLVVSSEAINEPVIDIAQKYSENDEVDAQPKSQKLSFWGKLKKLIKGD</sequence>
<organism evidence="2 3">
    <name type="scientific">Holzapfeliella saturejae</name>
    <dbReference type="NCBI Taxonomy" id="3082953"/>
    <lineage>
        <taxon>Bacteria</taxon>
        <taxon>Bacillati</taxon>
        <taxon>Bacillota</taxon>
        <taxon>Bacilli</taxon>
        <taxon>Lactobacillales</taxon>
        <taxon>Lactobacillaceae</taxon>
        <taxon>Holzapfeliella</taxon>
    </lineage>
</organism>
<dbReference type="EMBL" id="JAWMWG010000001">
    <property type="protein sequence ID" value="MEJ6348304.1"/>
    <property type="molecule type" value="Genomic_DNA"/>
</dbReference>
<name>A0ABU8SG54_9LACO</name>
<proteinExistence type="predicted"/>
<gene>
    <name evidence="2" type="ORF">R4Y45_03570</name>
</gene>
<feature type="compositionally biased region" description="Polar residues" evidence="1">
    <location>
        <begin position="12"/>
        <end position="21"/>
    </location>
</feature>
<protein>
    <submittedName>
        <fullName evidence="2">YueI family protein</fullName>
    </submittedName>
</protein>
<evidence type="ECO:0000313" key="2">
    <source>
        <dbReference type="EMBL" id="MEJ6348304.1"/>
    </source>
</evidence>
<reference evidence="2 3" key="1">
    <citation type="submission" date="2023-10" db="EMBL/GenBank/DDBJ databases">
        <title>Holzapfeliella saturejae sp. nov. isolated from Satureja montana flowers.</title>
        <authorList>
            <person name="Alcantara C."/>
            <person name="Zuniga M."/>
            <person name="Landete J.M."/>
            <person name="Monedero V."/>
        </authorList>
    </citation>
    <scope>NUCLEOTIDE SEQUENCE [LARGE SCALE GENOMIC DNA]</scope>
    <source>
        <strain evidence="2 3">He02</strain>
    </source>
</reference>
<dbReference type="Gene3D" id="3.30.1330.30">
    <property type="match status" value="1"/>
</dbReference>
<accession>A0ABU8SG54</accession>
<feature type="compositionally biased region" description="Basic and acidic residues" evidence="1">
    <location>
        <begin position="1"/>
        <end position="10"/>
    </location>
</feature>
<dbReference type="Proteomes" id="UP001377804">
    <property type="component" value="Unassembled WGS sequence"/>
</dbReference>
<dbReference type="RefSeq" id="WP_339969355.1">
    <property type="nucleotide sequence ID" value="NZ_JAWMWG010000001.1"/>
</dbReference>
<evidence type="ECO:0000256" key="1">
    <source>
        <dbReference type="SAM" id="MobiDB-lite"/>
    </source>
</evidence>
<dbReference type="Pfam" id="PF07997">
    <property type="entry name" value="DUF1694"/>
    <property type="match status" value="1"/>
</dbReference>
<dbReference type="SUPFAM" id="SSF160515">
    <property type="entry name" value="YueI-like"/>
    <property type="match status" value="1"/>
</dbReference>
<keyword evidence="3" id="KW-1185">Reference proteome</keyword>
<feature type="region of interest" description="Disordered" evidence="1">
    <location>
        <begin position="1"/>
        <end position="25"/>
    </location>
</feature>